<keyword evidence="3" id="KW-1185">Reference proteome</keyword>
<dbReference type="SUPFAM" id="SSF82866">
    <property type="entry name" value="Multidrug efflux transporter AcrB transmembrane domain"/>
    <property type="match status" value="1"/>
</dbReference>
<dbReference type="Pfam" id="PF00873">
    <property type="entry name" value="ACR_tran"/>
    <property type="match status" value="1"/>
</dbReference>
<keyword evidence="1" id="KW-0472">Membrane</keyword>
<proteinExistence type="predicted"/>
<dbReference type="PANTHER" id="PTHR32063">
    <property type="match status" value="1"/>
</dbReference>
<protein>
    <submittedName>
        <fullName evidence="2">Swarming motility protein SwrC</fullName>
    </submittedName>
</protein>
<dbReference type="Gene3D" id="1.20.1640.10">
    <property type="entry name" value="Multidrug efflux transporter AcrB transmembrane domain"/>
    <property type="match status" value="1"/>
</dbReference>
<feature type="transmembrane region" description="Helical" evidence="1">
    <location>
        <begin position="12"/>
        <end position="39"/>
    </location>
</feature>
<evidence type="ECO:0000313" key="2">
    <source>
        <dbReference type="EMBL" id="CTQ48571.1"/>
    </source>
</evidence>
<reference evidence="2 3" key="1">
    <citation type="submission" date="2015-07" db="EMBL/GenBank/DDBJ databases">
        <authorList>
            <person name="Noorani M."/>
        </authorList>
    </citation>
    <scope>NUCLEOTIDE SEQUENCE [LARGE SCALE GENOMIC DNA]</scope>
    <source>
        <strain evidence="2 3">CECT 7802</strain>
    </source>
</reference>
<keyword evidence="1" id="KW-1133">Transmembrane helix</keyword>
<organism evidence="2 3">
    <name type="scientific">Jannaschia donghaensis</name>
    <dbReference type="NCBI Taxonomy" id="420998"/>
    <lineage>
        <taxon>Bacteria</taxon>
        <taxon>Pseudomonadati</taxon>
        <taxon>Pseudomonadota</taxon>
        <taxon>Alphaproteobacteria</taxon>
        <taxon>Rhodobacterales</taxon>
        <taxon>Roseobacteraceae</taxon>
        <taxon>Jannaschia</taxon>
    </lineage>
</organism>
<sequence>MNFLFVVLVTQFNSVFQALLVLSAIVFSTAGVLFGLLVTGRPFDVVMSGIGCIALAGIVVNNNIVLIDTYNVLRSEGRAAVDAVLETGRQRFRPIMLTSITTVLGLMPMVLGATVDIPGQSVTFDAPSTQWWTELSSAIAGGIVIATALRSSSRPRCLS</sequence>
<accession>A0A0M6YDZ7</accession>
<dbReference type="GO" id="GO:0042910">
    <property type="term" value="F:xenobiotic transmembrane transporter activity"/>
    <property type="evidence" value="ECO:0007669"/>
    <property type="project" value="TreeGrafter"/>
</dbReference>
<evidence type="ECO:0000256" key="1">
    <source>
        <dbReference type="SAM" id="Phobius"/>
    </source>
</evidence>
<feature type="transmembrane region" description="Helical" evidence="1">
    <location>
        <begin position="131"/>
        <end position="149"/>
    </location>
</feature>
<feature type="transmembrane region" description="Helical" evidence="1">
    <location>
        <begin position="45"/>
        <end position="73"/>
    </location>
</feature>
<gene>
    <name evidence="2" type="primary">swrC</name>
    <name evidence="2" type="ORF">JDO7802_00573</name>
</gene>
<name>A0A0M6YDZ7_9RHOB</name>
<dbReference type="STRING" id="420998.JDO7802_00573"/>
<dbReference type="InterPro" id="IPR001036">
    <property type="entry name" value="Acrflvin-R"/>
</dbReference>
<dbReference type="PANTHER" id="PTHR32063:SF0">
    <property type="entry name" value="SWARMING MOTILITY PROTEIN SWRC"/>
    <property type="match status" value="1"/>
</dbReference>
<feature type="transmembrane region" description="Helical" evidence="1">
    <location>
        <begin position="94"/>
        <end position="111"/>
    </location>
</feature>
<dbReference type="AlphaFoldDB" id="A0A0M6YDZ7"/>
<keyword evidence="1" id="KW-0812">Transmembrane</keyword>
<dbReference type="EMBL" id="CXSU01000005">
    <property type="protein sequence ID" value="CTQ48571.1"/>
    <property type="molecule type" value="Genomic_DNA"/>
</dbReference>
<evidence type="ECO:0000313" key="3">
    <source>
        <dbReference type="Proteomes" id="UP000049222"/>
    </source>
</evidence>
<dbReference type="Proteomes" id="UP000049222">
    <property type="component" value="Unassembled WGS sequence"/>
</dbReference>
<dbReference type="GO" id="GO:0005886">
    <property type="term" value="C:plasma membrane"/>
    <property type="evidence" value="ECO:0007669"/>
    <property type="project" value="TreeGrafter"/>
</dbReference>